<dbReference type="SMART" id="SM00220">
    <property type="entry name" value="S_TKc"/>
    <property type="match status" value="1"/>
</dbReference>
<keyword evidence="5" id="KW-0808">Transferase</keyword>
<evidence type="ECO:0000256" key="6">
    <source>
        <dbReference type="ARBA" id="ARBA00022723"/>
    </source>
</evidence>
<organism evidence="18 19">
    <name type="scientific">Chanos chanos</name>
    <name type="common">Milkfish</name>
    <name type="synonym">Mugil chanos</name>
    <dbReference type="NCBI Taxonomy" id="29144"/>
    <lineage>
        <taxon>Eukaryota</taxon>
        <taxon>Metazoa</taxon>
        <taxon>Chordata</taxon>
        <taxon>Craniata</taxon>
        <taxon>Vertebrata</taxon>
        <taxon>Euteleostomi</taxon>
        <taxon>Actinopterygii</taxon>
        <taxon>Neopterygii</taxon>
        <taxon>Teleostei</taxon>
        <taxon>Ostariophysi</taxon>
        <taxon>Gonorynchiformes</taxon>
        <taxon>Chanidae</taxon>
        <taxon>Chanos</taxon>
    </lineage>
</organism>
<dbReference type="OrthoDB" id="5794026at2759"/>
<evidence type="ECO:0000256" key="16">
    <source>
        <dbReference type="SAM" id="MobiDB-lite"/>
    </source>
</evidence>
<dbReference type="GO" id="GO:0005524">
    <property type="term" value="F:ATP binding"/>
    <property type="evidence" value="ECO:0007669"/>
    <property type="project" value="UniProtKB-UniRule"/>
</dbReference>
<dbReference type="PROSITE" id="PS00107">
    <property type="entry name" value="PROTEIN_KINASE_ATP"/>
    <property type="match status" value="1"/>
</dbReference>
<evidence type="ECO:0000256" key="8">
    <source>
        <dbReference type="ARBA" id="ARBA00022777"/>
    </source>
</evidence>
<keyword evidence="11" id="KW-0810">Translation regulation</keyword>
<dbReference type="InterPro" id="IPR017441">
    <property type="entry name" value="Protein_kinase_ATP_BS"/>
</dbReference>
<dbReference type="Gene3D" id="1.10.510.10">
    <property type="entry name" value="Transferase(Phosphotransferase) domain 1"/>
    <property type="match status" value="1"/>
</dbReference>
<evidence type="ECO:0000313" key="18">
    <source>
        <dbReference type="Proteomes" id="UP000504632"/>
    </source>
</evidence>
<evidence type="ECO:0000256" key="12">
    <source>
        <dbReference type="ARBA" id="ARBA00047899"/>
    </source>
</evidence>
<dbReference type="InterPro" id="IPR008271">
    <property type="entry name" value="Ser/Thr_kinase_AS"/>
</dbReference>
<proteinExistence type="inferred from homology"/>
<evidence type="ECO:0000256" key="1">
    <source>
        <dbReference type="ARBA" id="ARBA00001946"/>
    </source>
</evidence>
<feature type="compositionally biased region" description="Basic and acidic residues" evidence="16">
    <location>
        <begin position="23"/>
        <end position="34"/>
    </location>
</feature>
<comment type="catalytic activity">
    <reaction evidence="12">
        <text>L-threonyl-[protein] + ATP = O-phospho-L-threonyl-[protein] + ADP + H(+)</text>
        <dbReference type="Rhea" id="RHEA:46608"/>
        <dbReference type="Rhea" id="RHEA-COMP:11060"/>
        <dbReference type="Rhea" id="RHEA-COMP:11605"/>
        <dbReference type="ChEBI" id="CHEBI:15378"/>
        <dbReference type="ChEBI" id="CHEBI:30013"/>
        <dbReference type="ChEBI" id="CHEBI:30616"/>
        <dbReference type="ChEBI" id="CHEBI:61977"/>
        <dbReference type="ChEBI" id="CHEBI:456216"/>
        <dbReference type="EC" id="2.7.11.1"/>
    </reaction>
</comment>
<sequence>MVQKKRTEVTGFHRSYKGQNPFKSDEFTKTDSHLLEPSFDLNCSSRPDMPTSQPIDIPDAKKRNKKKKRCRATDSFSGRFEDVYRLQDEVLGEGAYAIVQACINLITNKEYAVKIIEKRVGHSRSRVFKEVEMLYQCQGHRNILELVEFFEEEDKFYLVFEKLRGGSILTHIHKRQHFSEQEASIVVQDIASALDFLHNKGMAHRDLKPENILCEHSDRISPVKICDFDLGSGIKLNSDRSPISTPELLTPCGSAEYMAPEVVEAFNEEASIYDKRCDLWSLGVILYIMLSGYPPFVGRCGTDCGWDWGEPCHACQNMLFESIQEGKYEFPEKDWAHISPGAKDLISKLLVRDAKNRLSAAQVLQHPWVQGCAPNTVPTSLLHQRGGSAQDLTFFAGQAVAVNRQLAEREESEQQQLEEEQASAQLDSDSPCSMRLSPPSKSKLAKRRQGASQQRGGPVCAAELCQLLAPLVIVGDCA</sequence>
<feature type="region of interest" description="Disordered" evidence="16">
    <location>
        <begin position="408"/>
        <end position="455"/>
    </location>
</feature>
<dbReference type="PROSITE" id="PS50011">
    <property type="entry name" value="PROTEIN_KINASE_DOM"/>
    <property type="match status" value="1"/>
</dbReference>
<reference evidence="19" key="1">
    <citation type="submission" date="2025-08" db="UniProtKB">
        <authorList>
            <consortium name="RefSeq"/>
        </authorList>
    </citation>
    <scope>IDENTIFICATION</scope>
</reference>
<accession>A0A6J2VIJ2</accession>
<dbReference type="FunFam" id="3.30.200.20:FF:000093">
    <property type="entry name" value="Putative map kinase-interacting serine/threonine-protein kinase 1"/>
    <property type="match status" value="1"/>
</dbReference>
<dbReference type="Gene3D" id="3.30.200.20">
    <property type="entry name" value="Phosphorylase Kinase, domain 1"/>
    <property type="match status" value="1"/>
</dbReference>
<evidence type="ECO:0000256" key="4">
    <source>
        <dbReference type="ARBA" id="ARBA00022527"/>
    </source>
</evidence>
<keyword evidence="9 14" id="KW-0067">ATP-binding</keyword>
<comment type="similarity">
    <text evidence="2">Belongs to the protein kinase superfamily. CAMK Ser/Thr protein kinase family.</text>
</comment>
<dbReference type="GO" id="GO:0046872">
    <property type="term" value="F:metal ion binding"/>
    <property type="evidence" value="ECO:0007669"/>
    <property type="project" value="UniProtKB-KW"/>
</dbReference>
<evidence type="ECO:0000313" key="19">
    <source>
        <dbReference type="RefSeq" id="XP_030631742.1"/>
    </source>
</evidence>
<keyword evidence="8 19" id="KW-0418">Kinase</keyword>
<evidence type="ECO:0000256" key="11">
    <source>
        <dbReference type="ARBA" id="ARBA00022845"/>
    </source>
</evidence>
<name>A0A6J2VIJ2_CHACN</name>
<feature type="compositionally biased region" description="Polar residues" evidence="16">
    <location>
        <begin position="41"/>
        <end position="54"/>
    </location>
</feature>
<evidence type="ECO:0000256" key="3">
    <source>
        <dbReference type="ARBA" id="ARBA00012513"/>
    </source>
</evidence>
<keyword evidence="10" id="KW-0460">Magnesium</keyword>
<keyword evidence="7 14" id="KW-0547">Nucleotide-binding</keyword>
<dbReference type="RefSeq" id="XP_030631742.1">
    <property type="nucleotide sequence ID" value="XM_030775882.1"/>
</dbReference>
<dbReference type="InParanoid" id="A0A6J2VIJ2"/>
<dbReference type="InterPro" id="IPR050205">
    <property type="entry name" value="CDPK_Ser/Thr_kinases"/>
</dbReference>
<evidence type="ECO:0000256" key="13">
    <source>
        <dbReference type="ARBA" id="ARBA00048679"/>
    </source>
</evidence>
<feature type="binding site" evidence="14">
    <location>
        <position position="114"/>
    </location>
    <ligand>
        <name>ATP</name>
        <dbReference type="ChEBI" id="CHEBI:30616"/>
    </ligand>
</feature>
<dbReference type="InterPro" id="IPR000719">
    <property type="entry name" value="Prot_kinase_dom"/>
</dbReference>
<dbReference type="FunFam" id="1.10.510.10:FF:000119">
    <property type="entry name" value="Putative map kinase-interacting serine/threonine-protein kinase 1"/>
    <property type="match status" value="1"/>
</dbReference>
<evidence type="ECO:0000256" key="7">
    <source>
        <dbReference type="ARBA" id="ARBA00022741"/>
    </source>
</evidence>
<dbReference type="CTD" id="334167"/>
<keyword evidence="18" id="KW-1185">Reference proteome</keyword>
<feature type="domain" description="Protein kinase" evidence="17">
    <location>
        <begin position="85"/>
        <end position="369"/>
    </location>
</feature>
<feature type="region of interest" description="Disordered" evidence="16">
    <location>
        <begin position="1"/>
        <end position="69"/>
    </location>
</feature>
<comment type="catalytic activity">
    <reaction evidence="13">
        <text>L-seryl-[protein] + ATP = O-phospho-L-seryl-[protein] + ADP + H(+)</text>
        <dbReference type="Rhea" id="RHEA:17989"/>
        <dbReference type="Rhea" id="RHEA-COMP:9863"/>
        <dbReference type="Rhea" id="RHEA-COMP:11604"/>
        <dbReference type="ChEBI" id="CHEBI:15378"/>
        <dbReference type="ChEBI" id="CHEBI:29999"/>
        <dbReference type="ChEBI" id="CHEBI:30616"/>
        <dbReference type="ChEBI" id="CHEBI:83421"/>
        <dbReference type="ChEBI" id="CHEBI:456216"/>
        <dbReference type="EC" id="2.7.11.1"/>
    </reaction>
</comment>
<evidence type="ECO:0000256" key="15">
    <source>
        <dbReference type="RuleBase" id="RU000304"/>
    </source>
</evidence>
<gene>
    <name evidence="19" type="primary">mknk2a</name>
</gene>
<dbReference type="Pfam" id="PF00069">
    <property type="entry name" value="Pkinase"/>
    <property type="match status" value="1"/>
</dbReference>
<comment type="cofactor">
    <cofactor evidence="1">
        <name>Mg(2+)</name>
        <dbReference type="ChEBI" id="CHEBI:18420"/>
    </cofactor>
</comment>
<evidence type="ECO:0000259" key="17">
    <source>
        <dbReference type="PROSITE" id="PS50011"/>
    </source>
</evidence>
<keyword evidence="4 15" id="KW-0723">Serine/threonine-protein kinase</keyword>
<protein>
    <recommendedName>
        <fullName evidence="3">non-specific serine/threonine protein kinase</fullName>
        <ecNumber evidence="3">2.7.11.1</ecNumber>
    </recommendedName>
</protein>
<evidence type="ECO:0000256" key="9">
    <source>
        <dbReference type="ARBA" id="ARBA00022840"/>
    </source>
</evidence>
<evidence type="ECO:0000256" key="2">
    <source>
        <dbReference type="ARBA" id="ARBA00006692"/>
    </source>
</evidence>
<keyword evidence="6" id="KW-0479">Metal-binding</keyword>
<dbReference type="PANTHER" id="PTHR24349">
    <property type="entry name" value="SERINE/THREONINE-PROTEIN KINASE"/>
    <property type="match status" value="1"/>
</dbReference>
<feature type="compositionally biased region" description="Acidic residues" evidence="16">
    <location>
        <begin position="410"/>
        <end position="421"/>
    </location>
</feature>
<dbReference type="GO" id="GO:0006417">
    <property type="term" value="P:regulation of translation"/>
    <property type="evidence" value="ECO:0007669"/>
    <property type="project" value="UniProtKB-KW"/>
</dbReference>
<evidence type="ECO:0000256" key="5">
    <source>
        <dbReference type="ARBA" id="ARBA00022679"/>
    </source>
</evidence>
<dbReference type="PROSITE" id="PS00108">
    <property type="entry name" value="PROTEIN_KINASE_ST"/>
    <property type="match status" value="1"/>
</dbReference>
<dbReference type="GO" id="GO:0004674">
    <property type="term" value="F:protein serine/threonine kinase activity"/>
    <property type="evidence" value="ECO:0007669"/>
    <property type="project" value="UniProtKB-KW"/>
</dbReference>
<dbReference type="AlphaFoldDB" id="A0A6J2VIJ2"/>
<dbReference type="Proteomes" id="UP000504632">
    <property type="component" value="Chromosome 5"/>
</dbReference>
<dbReference type="EC" id="2.7.11.1" evidence="3"/>
<dbReference type="InterPro" id="IPR011009">
    <property type="entry name" value="Kinase-like_dom_sf"/>
</dbReference>
<dbReference type="GeneID" id="115813266"/>
<evidence type="ECO:0000256" key="14">
    <source>
        <dbReference type="PROSITE-ProRule" id="PRU10141"/>
    </source>
</evidence>
<dbReference type="SUPFAM" id="SSF56112">
    <property type="entry name" value="Protein kinase-like (PK-like)"/>
    <property type="match status" value="1"/>
</dbReference>
<evidence type="ECO:0000256" key="10">
    <source>
        <dbReference type="ARBA" id="ARBA00022842"/>
    </source>
</evidence>